<comment type="caution">
    <text evidence="3">The sequence shown here is derived from an EMBL/GenBank/DDBJ whole genome shotgun (WGS) entry which is preliminary data.</text>
</comment>
<feature type="domain" description="Lantibiotic dehydratase N-terminal" evidence="1">
    <location>
        <begin position="78"/>
        <end position="713"/>
    </location>
</feature>
<dbReference type="InterPro" id="IPR023809">
    <property type="entry name" value="Thiopep_bacteriocin_synth_dom"/>
</dbReference>
<name>A0ABP4SQ44_9ACTN</name>
<dbReference type="Pfam" id="PF04738">
    <property type="entry name" value="Lant_dehydr_N"/>
    <property type="match status" value="1"/>
</dbReference>
<evidence type="ECO:0000313" key="4">
    <source>
        <dbReference type="Proteomes" id="UP001500618"/>
    </source>
</evidence>
<dbReference type="Pfam" id="PF14028">
    <property type="entry name" value="Lant_dehydr_C"/>
    <property type="match status" value="1"/>
</dbReference>
<organism evidence="3 4">
    <name type="scientific">Fodinicola feengrottensis</name>
    <dbReference type="NCBI Taxonomy" id="435914"/>
    <lineage>
        <taxon>Bacteria</taxon>
        <taxon>Bacillati</taxon>
        <taxon>Actinomycetota</taxon>
        <taxon>Actinomycetes</taxon>
        <taxon>Mycobacteriales</taxon>
        <taxon>Fodinicola</taxon>
    </lineage>
</organism>
<evidence type="ECO:0000313" key="3">
    <source>
        <dbReference type="EMBL" id="GAA1673335.1"/>
    </source>
</evidence>
<accession>A0ABP4SQ44</accession>
<reference evidence="4" key="1">
    <citation type="journal article" date="2019" name="Int. J. Syst. Evol. Microbiol.">
        <title>The Global Catalogue of Microorganisms (GCM) 10K type strain sequencing project: providing services to taxonomists for standard genome sequencing and annotation.</title>
        <authorList>
            <consortium name="The Broad Institute Genomics Platform"/>
            <consortium name="The Broad Institute Genome Sequencing Center for Infectious Disease"/>
            <person name="Wu L."/>
            <person name="Ma J."/>
        </authorList>
    </citation>
    <scope>NUCLEOTIDE SEQUENCE [LARGE SCALE GENOMIC DNA]</scope>
    <source>
        <strain evidence="4">JCM 14718</strain>
    </source>
</reference>
<gene>
    <name evidence="3" type="ORF">GCM10009765_23370</name>
</gene>
<dbReference type="InterPro" id="IPR006827">
    <property type="entry name" value="Lant_deHydtase_N"/>
</dbReference>
<proteinExistence type="predicted"/>
<dbReference type="Proteomes" id="UP001500618">
    <property type="component" value="Unassembled WGS sequence"/>
</dbReference>
<feature type="domain" description="Thiopeptide-type bacteriocin biosynthesis" evidence="2">
    <location>
        <begin position="781"/>
        <end position="1037"/>
    </location>
</feature>
<sequence>MFRPEMTDRFPSFFLHTSRKNGALGRMRVPDDSRRLYRHTGVALLRAAVWPTTRITSGWPDPADLPGCLAWLEMIWSNPQFADAVGHASPSLRAQAMALLTADTAEGRPDKQVRRATVASARYLLRATGRPTPFGLFAGVAPVVIARPTHVRWGTEHRPIARADSQWLVEIIDQLHANLEVLEELKVQFTNLAVRRGDRLDVPQGAGRVTIRDTPLVRAVRDYAASPILFSVLADKLTETFGGAYRPRVVRALAELVRQGFVLSSLRAPGTTVDPLAHLLQQLRMAPMLDDLRAINTALRRHNDSTSSDKVVLSQLRSNAVRQQRNLSDAGRTPLAVDMALDCAVQIPDSIADEAAHAASALLRLTRYPTGRPAWRDYHSAFCDRYGIGALVPLVDVLDPGAGLGYPAGYPGSVLAVPTESVTARDGRLLALAWQAAAKGNGEILLTDHNINEIAGGQLDGAYAPPHVEIAARIHAASKESVDRGDYLLTVAPARAGGVLTSRFTPTTTGAGLDQVYRDLPLATKGALAVQMSFPPAYSHAENICRVPAYLPHLLSLGEFRAAADEQECVPVDDLALVAARTKLHLVSIARRQVIEPQVLHALDLDKQPPPLARFLAHLTRGFAAAFTVLDWGLPAEALPYLPRVRYRRAILAPARWRLTRNCLPPASASDDMWRAGLDQWRGRWHWPVVVDLREDDRTIRLTLDEPLHAAILRTHLARKDHAVLTEPLASSTYAWFDNHAHDIAFPLVTTQTPAPSPLVGPLPIVRNRQADSPAGPDARWLYAKIHTHPELFNDLIAHHLPDLLAELTGPAYGDAGAEPSWWFIRYRSAHETDHLRLRLRVPEPSQYGAYAAAVGAWSARLLETQCAGRLVLDTYYPEVGRYGSGPAMTAAETVFVTDSRVAAATLRQAPPTTIAPAAMVAVNMVHIATGLLGFTGGMTWLATQPTLATPSKKPGDRTIATRAIELVRSNNLPDLPMNVLAAWRERNCALKTYREHLTTETDIDTVLESLLHMHHNRAVGVDPDSEKACRRLARQAARAWASSPANTT</sequence>
<keyword evidence="4" id="KW-1185">Reference proteome</keyword>
<protein>
    <submittedName>
        <fullName evidence="3">Lantibiotic dehydratase</fullName>
    </submittedName>
</protein>
<dbReference type="EMBL" id="BAAANY010000008">
    <property type="protein sequence ID" value="GAA1673335.1"/>
    <property type="molecule type" value="Genomic_DNA"/>
</dbReference>
<evidence type="ECO:0000259" key="2">
    <source>
        <dbReference type="Pfam" id="PF14028"/>
    </source>
</evidence>
<dbReference type="NCBIfam" id="TIGR03891">
    <property type="entry name" value="thiopep_ocin"/>
    <property type="match status" value="1"/>
</dbReference>
<evidence type="ECO:0000259" key="1">
    <source>
        <dbReference type="Pfam" id="PF04738"/>
    </source>
</evidence>